<evidence type="ECO:0000313" key="2">
    <source>
        <dbReference type="Proteomes" id="UP000276133"/>
    </source>
</evidence>
<accession>A0A3M7TA36</accession>
<proteinExistence type="predicted"/>
<organism evidence="1 2">
    <name type="scientific">Brachionus plicatilis</name>
    <name type="common">Marine rotifer</name>
    <name type="synonym">Brachionus muelleri</name>
    <dbReference type="NCBI Taxonomy" id="10195"/>
    <lineage>
        <taxon>Eukaryota</taxon>
        <taxon>Metazoa</taxon>
        <taxon>Spiralia</taxon>
        <taxon>Gnathifera</taxon>
        <taxon>Rotifera</taxon>
        <taxon>Eurotatoria</taxon>
        <taxon>Monogononta</taxon>
        <taxon>Pseudotrocha</taxon>
        <taxon>Ploima</taxon>
        <taxon>Brachionidae</taxon>
        <taxon>Brachionus</taxon>
    </lineage>
</organism>
<dbReference type="Proteomes" id="UP000276133">
    <property type="component" value="Unassembled WGS sequence"/>
</dbReference>
<dbReference type="EMBL" id="REGN01000054">
    <property type="protein sequence ID" value="RNA44835.1"/>
    <property type="molecule type" value="Genomic_DNA"/>
</dbReference>
<reference evidence="1 2" key="1">
    <citation type="journal article" date="2018" name="Sci. Rep.">
        <title>Genomic signatures of local adaptation to the degree of environmental predictability in rotifers.</title>
        <authorList>
            <person name="Franch-Gras L."/>
            <person name="Hahn C."/>
            <person name="Garcia-Roger E.M."/>
            <person name="Carmona M.J."/>
            <person name="Serra M."/>
            <person name="Gomez A."/>
        </authorList>
    </citation>
    <scope>NUCLEOTIDE SEQUENCE [LARGE SCALE GENOMIC DNA]</scope>
    <source>
        <strain evidence="1">HYR1</strain>
    </source>
</reference>
<protein>
    <submittedName>
        <fullName evidence="1">Uncharacterized protein</fullName>
    </submittedName>
</protein>
<name>A0A3M7TA36_BRAPC</name>
<sequence>MNHLILVLDKSKNWPQNEQSLRFPWNQIVWKEKLSIEKEFLLIIKCLICINTRRFSYAYTIFKYCGIKQAIKKIIWKLRKNVPIFHFFKLTASHMRDLKLKEELELIILRKISKLNSKKISRYKRSYTKNFEIIS</sequence>
<keyword evidence="2" id="KW-1185">Reference proteome</keyword>
<evidence type="ECO:0000313" key="1">
    <source>
        <dbReference type="EMBL" id="RNA44835.1"/>
    </source>
</evidence>
<comment type="caution">
    <text evidence="1">The sequence shown here is derived from an EMBL/GenBank/DDBJ whole genome shotgun (WGS) entry which is preliminary data.</text>
</comment>
<dbReference type="AlphaFoldDB" id="A0A3M7TA36"/>
<gene>
    <name evidence="1" type="ORF">BpHYR1_009765</name>
</gene>